<comment type="similarity">
    <text evidence="1">Belongs to the ribosome association toxin RatA family.</text>
</comment>
<dbReference type="PANTHER" id="PTHR33824:SF7">
    <property type="entry name" value="POLYKETIDE CYCLASE_DEHYDRASE AND LIPID TRANSPORT SUPERFAMILY PROTEIN"/>
    <property type="match status" value="1"/>
</dbReference>
<evidence type="ECO:0000313" key="4">
    <source>
        <dbReference type="EMBL" id="MDV5825023.1"/>
    </source>
</evidence>
<dbReference type="InterPro" id="IPR047137">
    <property type="entry name" value="ORF3"/>
</dbReference>
<dbReference type="PANTHER" id="PTHR33824">
    <property type="entry name" value="POLYKETIDE CYCLASE/DEHYDRASE AND LIPID TRANSPORT SUPERFAMILY PROTEIN"/>
    <property type="match status" value="1"/>
</dbReference>
<protein>
    <submittedName>
        <fullName evidence="4">SRPBCC family protein</fullName>
    </submittedName>
</protein>
<dbReference type="InterPro" id="IPR005031">
    <property type="entry name" value="COQ10_START"/>
</dbReference>
<dbReference type="Gene3D" id="3.30.530.20">
    <property type="match status" value="1"/>
</dbReference>
<feature type="region of interest" description="Disordered" evidence="2">
    <location>
        <begin position="1"/>
        <end position="23"/>
    </location>
</feature>
<dbReference type="CDD" id="cd07817">
    <property type="entry name" value="SRPBCC_8"/>
    <property type="match status" value="1"/>
</dbReference>
<sequence length="197" mass="21765">MGTGLTGTQEQDAPITTSKDSDRSDIAAAQLDAAKGDTLVGKTVTINRPRQDLYDYWRTLEQLPAFMENVERIEPLGGNRYRWTVKAPAGRTVEWVAAITEEKPGEAIGWTSEEDADVANSGRVEFRDAPGGRGTWVTATLLYDPPGGIVGKVIAKLFQREPAIQVRRDLRRFKQLMETGEVATGAWTQAQRAEEMN</sequence>
<gene>
    <name evidence="4" type="ORF">O0R41_15560</name>
</gene>
<name>A0ABU3ZZS4_9SPHN</name>
<reference evidence="5" key="1">
    <citation type="journal article" date="2022" name="J Environ Chem Eng">
        <title>Biodegradation of petroleum oil using a constructed nonpathogenic and heavy metal-tolerant bacterial consortium isolated from marine sponges.</title>
        <authorList>
            <person name="Dechsakulwatana C."/>
            <person name="Rungsihiranrut A."/>
            <person name="Muangchinda C."/>
            <person name="Ningthoujam R."/>
            <person name="Klankeo P."/>
            <person name="Pinyakong O."/>
        </authorList>
    </citation>
    <scope>NUCLEOTIDE SEQUENCE [LARGE SCALE GENOMIC DNA]</scope>
    <source>
        <strain evidence="5">MO2-4</strain>
    </source>
</reference>
<feature type="domain" description="Coenzyme Q-binding protein COQ10 START" evidence="3">
    <location>
        <begin position="46"/>
        <end position="163"/>
    </location>
</feature>
<dbReference type="InterPro" id="IPR023393">
    <property type="entry name" value="START-like_dom_sf"/>
</dbReference>
<evidence type="ECO:0000256" key="2">
    <source>
        <dbReference type="SAM" id="MobiDB-lite"/>
    </source>
</evidence>
<dbReference type="Proteomes" id="UP001185984">
    <property type="component" value="Unassembled WGS sequence"/>
</dbReference>
<feature type="compositionally biased region" description="Polar residues" evidence="2">
    <location>
        <begin position="1"/>
        <end position="18"/>
    </location>
</feature>
<evidence type="ECO:0000259" key="3">
    <source>
        <dbReference type="Pfam" id="PF03364"/>
    </source>
</evidence>
<dbReference type="EMBL" id="JAPTHD010000007">
    <property type="protein sequence ID" value="MDV5825023.1"/>
    <property type="molecule type" value="Genomic_DNA"/>
</dbReference>
<evidence type="ECO:0000256" key="1">
    <source>
        <dbReference type="ARBA" id="ARBA00008918"/>
    </source>
</evidence>
<dbReference type="SUPFAM" id="SSF55961">
    <property type="entry name" value="Bet v1-like"/>
    <property type="match status" value="1"/>
</dbReference>
<dbReference type="Pfam" id="PF03364">
    <property type="entry name" value="Polyketide_cyc"/>
    <property type="match status" value="1"/>
</dbReference>
<comment type="caution">
    <text evidence="4">The sequence shown here is derived from an EMBL/GenBank/DDBJ whole genome shotgun (WGS) entry which is preliminary data.</text>
</comment>
<proteinExistence type="inferred from homology"/>
<keyword evidence="5" id="KW-1185">Reference proteome</keyword>
<organism evidence="4 5">
    <name type="scientific">Sphingobium naphthae</name>
    <dbReference type="NCBI Taxonomy" id="1886786"/>
    <lineage>
        <taxon>Bacteria</taxon>
        <taxon>Pseudomonadati</taxon>
        <taxon>Pseudomonadota</taxon>
        <taxon>Alphaproteobacteria</taxon>
        <taxon>Sphingomonadales</taxon>
        <taxon>Sphingomonadaceae</taxon>
        <taxon>Sphingobium</taxon>
    </lineage>
</organism>
<evidence type="ECO:0000313" key="5">
    <source>
        <dbReference type="Proteomes" id="UP001185984"/>
    </source>
</evidence>
<accession>A0ABU3ZZS4</accession>
<dbReference type="RefSeq" id="WP_228165143.1">
    <property type="nucleotide sequence ID" value="NZ_JAPTHD010000007.1"/>
</dbReference>